<dbReference type="InterPro" id="IPR036277">
    <property type="entry name" value="SMC_hinge_sf"/>
</dbReference>
<evidence type="ECO:0000256" key="4">
    <source>
        <dbReference type="ARBA" id="ARBA00022840"/>
    </source>
</evidence>
<dbReference type="GeneID" id="110241979"/>
<dbReference type="InterPro" id="IPR024704">
    <property type="entry name" value="SMC"/>
</dbReference>
<accession>A0A913YNG0</accession>
<organism evidence="11 12">
    <name type="scientific">Exaiptasia diaphana</name>
    <name type="common">Tropical sea anemone</name>
    <name type="synonym">Aiptasia pulchella</name>
    <dbReference type="NCBI Taxonomy" id="2652724"/>
    <lineage>
        <taxon>Eukaryota</taxon>
        <taxon>Metazoa</taxon>
        <taxon>Cnidaria</taxon>
        <taxon>Anthozoa</taxon>
        <taxon>Hexacorallia</taxon>
        <taxon>Actiniaria</taxon>
        <taxon>Aiptasiidae</taxon>
        <taxon>Exaiptasia</taxon>
    </lineage>
</organism>
<evidence type="ECO:0000256" key="3">
    <source>
        <dbReference type="ARBA" id="ARBA00022741"/>
    </source>
</evidence>
<dbReference type="InterPro" id="IPR003395">
    <property type="entry name" value="RecF/RecN/SMC_N"/>
</dbReference>
<dbReference type="Gene3D" id="1.20.1060.20">
    <property type="match status" value="1"/>
</dbReference>
<name>A0A913YNG0_EXADI</name>
<keyword evidence="6" id="KW-0226">DNA condensation</keyword>
<proteinExistence type="inferred from homology"/>
<dbReference type="Gene3D" id="3.40.50.300">
    <property type="entry name" value="P-loop containing nucleotide triphosphate hydrolases"/>
    <property type="match status" value="2"/>
</dbReference>
<feature type="coiled-coil region" evidence="8">
    <location>
        <begin position="222"/>
        <end position="256"/>
    </location>
</feature>
<evidence type="ECO:0000256" key="6">
    <source>
        <dbReference type="ARBA" id="ARBA00023067"/>
    </source>
</evidence>
<dbReference type="AlphaFoldDB" id="A0A913YNG0"/>
<dbReference type="Pfam" id="PF02463">
    <property type="entry name" value="SMC_N"/>
    <property type="match status" value="1"/>
</dbReference>
<comment type="subcellular location">
    <subcellularLocation>
        <location evidence="1">Nucleus</location>
    </subcellularLocation>
</comment>
<dbReference type="SUPFAM" id="SSF52540">
    <property type="entry name" value="P-loop containing nucleoside triphosphate hydrolases"/>
    <property type="match status" value="1"/>
</dbReference>
<feature type="coiled-coil region" evidence="8">
    <location>
        <begin position="310"/>
        <end position="344"/>
    </location>
</feature>
<sequence>MAEAMETENSPEQGEEDEMELDCPAAGVGEASRLVISNIIFENFKAYPKFVQFGPFYKSLNSIITYNSGTSDQESDVADAMLFVFGYRSKMIGTRNFSQLIHNSPTYPDFQSCGVHVYFQKIIEDDPDYLEVVPNSEFVISRKAYKDDSSDYYINNCKRPFKEVAALLRSSGIDMYHNRFLIFQGELDQIAMMKPKAVSEHEDGMLEYLEDIIGSNKYKEPIEELAKEEEALSEVFAELSNRVKTLEKEMNDLQGYKDEAIAYINMENMISKKKNVLYQKYAEECLKNEGTAAEKINELKAAFEAICKEMNDCSDQKKAKEKDHNEIKRQYDELLRIAEKTKKDYLDYEKVDVKLREDLAYSQDNVKKLKISLGKEKIKTKIKELMDKKKVANDAKSKVDVAQSELEVYKSQNESAMSHLREMRNKLESVIQEHQTKNRILEVLIKQKELGNIKGQIYGRLVDLGSPIDDKYDIAIFTSCGEALDIIICDTMETAIACAKYIEDHNLATATMIGLDTMLKWKKASSVKIETPDNVPRLYDLVHVQDPKISPVFYYALGNILVADNLDIASKIASQGNKRWRVVTLEGDIVERDGVIIKPGEDITKQLKEIEQVLKKSANEYAAVEAKEQVLREKEVDIKHEVEKFDGILNENHHKVKHWKNELSKLCLQSIGLSDQQEESTLPTLTPEQLQCVEKDTVFYEFQVEEERLRQIKPNMAAIAEYRKKEEAYLARVRELDQVTSDRNKKRHEHEALQKTRLDEFMAGFTFITSTLKEMYRMITLGGDAELELVDSLDPFSEGIVFSVRPENETWKNISNLSGGEKTLSSLALVFALNKIRQSPIYFTGKIEIQDDVNNMTQMTQQFFHVKVTTDIFDFTRLHTHSPESGPIGK</sequence>
<comment type="similarity">
    <text evidence="2">Belongs to the SMC family. SMC4 subfamily.</text>
</comment>
<dbReference type="KEGG" id="epa:110241979"/>
<dbReference type="OrthoDB" id="5575062at2759"/>
<dbReference type="EnsemblMetazoa" id="XM_028659950.1">
    <property type="protein sequence ID" value="XP_028515751.1"/>
    <property type="gene ID" value="LOC110241979"/>
</dbReference>
<dbReference type="Pfam" id="PF06470">
    <property type="entry name" value="SMC_hinge"/>
    <property type="match status" value="1"/>
</dbReference>
<evidence type="ECO:0000256" key="5">
    <source>
        <dbReference type="ARBA" id="ARBA00023054"/>
    </source>
</evidence>
<protein>
    <recommendedName>
        <fullName evidence="10">SMC hinge domain-containing protein</fullName>
    </recommendedName>
</protein>
<keyword evidence="4" id="KW-0067">ATP-binding</keyword>
<dbReference type="InterPro" id="IPR010935">
    <property type="entry name" value="SMC_hinge"/>
</dbReference>
<evidence type="ECO:0000256" key="2">
    <source>
        <dbReference type="ARBA" id="ARBA00006005"/>
    </source>
</evidence>
<evidence type="ECO:0000313" key="11">
    <source>
        <dbReference type="EnsemblMetazoa" id="XP_028515751.1"/>
    </source>
</evidence>
<dbReference type="PIRSF" id="PIRSF005719">
    <property type="entry name" value="SMC"/>
    <property type="match status" value="1"/>
</dbReference>
<keyword evidence="3" id="KW-0547">Nucleotide-binding</keyword>
<keyword evidence="5 8" id="KW-0175">Coiled coil</keyword>
<evidence type="ECO:0000256" key="9">
    <source>
        <dbReference type="SAM" id="MobiDB-lite"/>
    </source>
</evidence>
<feature type="region of interest" description="Disordered" evidence="9">
    <location>
        <begin position="1"/>
        <end position="21"/>
    </location>
</feature>
<dbReference type="InterPro" id="IPR027417">
    <property type="entry name" value="P-loop_NTPase"/>
</dbReference>
<dbReference type="OMA" id="ICKEMND"/>
<reference evidence="11" key="1">
    <citation type="submission" date="2022-11" db="UniProtKB">
        <authorList>
            <consortium name="EnsemblMetazoa"/>
        </authorList>
    </citation>
    <scope>IDENTIFICATION</scope>
</reference>
<dbReference type="PANTHER" id="PTHR18937">
    <property type="entry name" value="STRUCTURAL MAINTENANCE OF CHROMOSOMES SMC FAMILY MEMBER"/>
    <property type="match status" value="1"/>
</dbReference>
<dbReference type="SUPFAM" id="SSF75553">
    <property type="entry name" value="Smc hinge domain"/>
    <property type="match status" value="1"/>
</dbReference>
<evidence type="ECO:0000256" key="1">
    <source>
        <dbReference type="ARBA" id="ARBA00004123"/>
    </source>
</evidence>
<dbReference type="Gene3D" id="3.30.70.1620">
    <property type="match status" value="1"/>
</dbReference>
<keyword evidence="12" id="KW-1185">Reference proteome</keyword>
<dbReference type="GO" id="GO:0005634">
    <property type="term" value="C:nucleus"/>
    <property type="evidence" value="ECO:0007669"/>
    <property type="project" value="UniProtKB-SubCell"/>
</dbReference>
<dbReference type="GO" id="GO:0007076">
    <property type="term" value="P:mitotic chromosome condensation"/>
    <property type="evidence" value="ECO:0007669"/>
    <property type="project" value="TreeGrafter"/>
</dbReference>
<evidence type="ECO:0000259" key="10">
    <source>
        <dbReference type="SMART" id="SM00968"/>
    </source>
</evidence>
<evidence type="ECO:0000256" key="7">
    <source>
        <dbReference type="ARBA" id="ARBA00023242"/>
    </source>
</evidence>
<dbReference type="SMART" id="SM00968">
    <property type="entry name" value="SMC_hinge"/>
    <property type="match status" value="1"/>
</dbReference>
<evidence type="ECO:0000256" key="8">
    <source>
        <dbReference type="SAM" id="Coils"/>
    </source>
</evidence>
<keyword evidence="7" id="KW-0539">Nucleus</keyword>
<dbReference type="RefSeq" id="XP_028515751.1">
    <property type="nucleotide sequence ID" value="XM_028659950.1"/>
</dbReference>
<dbReference type="Proteomes" id="UP000887567">
    <property type="component" value="Unplaced"/>
</dbReference>
<evidence type="ECO:0000313" key="12">
    <source>
        <dbReference type="Proteomes" id="UP000887567"/>
    </source>
</evidence>
<dbReference type="GO" id="GO:0000796">
    <property type="term" value="C:condensin complex"/>
    <property type="evidence" value="ECO:0007669"/>
    <property type="project" value="TreeGrafter"/>
</dbReference>
<dbReference type="PANTHER" id="PTHR18937:SF172">
    <property type="entry name" value="STRUCTURAL MAINTENANCE OF CHROMOSOMES PROTEIN"/>
    <property type="match status" value="1"/>
</dbReference>
<dbReference type="GO" id="GO:0005524">
    <property type="term" value="F:ATP binding"/>
    <property type="evidence" value="ECO:0007669"/>
    <property type="project" value="UniProtKB-KW"/>
</dbReference>
<feature type="coiled-coil region" evidence="8">
    <location>
        <begin position="375"/>
        <end position="437"/>
    </location>
</feature>
<feature type="coiled-coil region" evidence="8">
    <location>
        <begin position="607"/>
        <end position="634"/>
    </location>
</feature>
<dbReference type="GO" id="GO:0016887">
    <property type="term" value="F:ATP hydrolysis activity"/>
    <property type="evidence" value="ECO:0007669"/>
    <property type="project" value="InterPro"/>
</dbReference>
<feature type="domain" description="SMC hinge" evidence="10">
    <location>
        <begin position="455"/>
        <end position="573"/>
    </location>
</feature>